<organism evidence="1 2">
    <name type="scientific">Anaeromyxobacter dehalogenans (strain ATCC BAA-258 / DSM 21875 / 2CP-1)</name>
    <dbReference type="NCBI Taxonomy" id="455488"/>
    <lineage>
        <taxon>Bacteria</taxon>
        <taxon>Pseudomonadati</taxon>
        <taxon>Myxococcota</taxon>
        <taxon>Myxococcia</taxon>
        <taxon>Myxococcales</taxon>
        <taxon>Cystobacterineae</taxon>
        <taxon>Anaeromyxobacteraceae</taxon>
        <taxon>Anaeromyxobacter</taxon>
    </lineage>
</organism>
<dbReference type="KEGG" id="acp:A2cp1_1311"/>
<sequence>MAALIVMLMADLHFTWDRAWELTWPDVLLIDQGNRYRSRATERAPRADKRSHAEFMKFIGG</sequence>
<keyword evidence="2" id="KW-1185">Reference proteome</keyword>
<gene>
    <name evidence="1" type="ordered locus">A2cp1_1311</name>
</gene>
<dbReference type="AlphaFoldDB" id="B8JGI4"/>
<reference evidence="1" key="1">
    <citation type="submission" date="2009-01" db="EMBL/GenBank/DDBJ databases">
        <title>Complete sequence of Anaeromyxobacter dehalogenans 2CP-1.</title>
        <authorList>
            <consortium name="US DOE Joint Genome Institute"/>
            <person name="Lucas S."/>
            <person name="Copeland A."/>
            <person name="Lapidus A."/>
            <person name="Glavina del Rio T."/>
            <person name="Dalin E."/>
            <person name="Tice H."/>
            <person name="Bruce D."/>
            <person name="Goodwin L."/>
            <person name="Pitluck S."/>
            <person name="Saunders E."/>
            <person name="Brettin T."/>
            <person name="Detter J.C."/>
            <person name="Han C."/>
            <person name="Larimer F."/>
            <person name="Land M."/>
            <person name="Hauser L."/>
            <person name="Kyrpides N."/>
            <person name="Ovchinnikova G."/>
            <person name="Beliaev A.S."/>
            <person name="Richardson P."/>
        </authorList>
    </citation>
    <scope>NUCLEOTIDE SEQUENCE</scope>
    <source>
        <strain evidence="1">2CP-1</strain>
    </source>
</reference>
<dbReference type="EMBL" id="CP001359">
    <property type="protein sequence ID" value="ACL64655.1"/>
    <property type="molecule type" value="Genomic_DNA"/>
</dbReference>
<dbReference type="Proteomes" id="UP000007089">
    <property type="component" value="Chromosome"/>
</dbReference>
<protein>
    <submittedName>
        <fullName evidence="1">Uncharacterized protein</fullName>
    </submittedName>
</protein>
<evidence type="ECO:0000313" key="1">
    <source>
        <dbReference type="EMBL" id="ACL64655.1"/>
    </source>
</evidence>
<accession>B8JGI4</accession>
<dbReference type="HOGENOM" id="CLU_2912295_0_0_7"/>
<proteinExistence type="predicted"/>
<name>B8JGI4_ANAD2</name>
<evidence type="ECO:0000313" key="2">
    <source>
        <dbReference type="Proteomes" id="UP000007089"/>
    </source>
</evidence>